<dbReference type="RefSeq" id="WP_328984748.1">
    <property type="nucleotide sequence ID" value="NZ_CP121472.1"/>
</dbReference>
<gene>
    <name evidence="1" type="ORF">Thiowin_04104</name>
</gene>
<dbReference type="PANTHER" id="PTHR39550:SF1">
    <property type="entry name" value="SLL0658 PROTEIN"/>
    <property type="match status" value="1"/>
</dbReference>
<organism evidence="1 2">
    <name type="scientific">Thiorhodovibrio winogradskyi</name>
    <dbReference type="NCBI Taxonomy" id="77007"/>
    <lineage>
        <taxon>Bacteria</taxon>
        <taxon>Pseudomonadati</taxon>
        <taxon>Pseudomonadota</taxon>
        <taxon>Gammaproteobacteria</taxon>
        <taxon>Chromatiales</taxon>
        <taxon>Chromatiaceae</taxon>
        <taxon>Thiorhodovibrio</taxon>
    </lineage>
</organism>
<protein>
    <recommendedName>
        <fullName evidence="3">DUF3368 domain-containing protein</fullName>
    </recommendedName>
</protein>
<name>A0ABZ0SHA9_9GAMM</name>
<reference evidence="1 2" key="1">
    <citation type="journal article" date="2023" name="Microorganisms">
        <title>Thiorhodovibrio frisius and Trv. litoralis spp. nov., Two Novel Members from a Clade of Fastidious Purple Sulfur Bacteria That Exhibit Unique Red-Shifted Light-Harvesting Capabilities.</title>
        <authorList>
            <person name="Methner A."/>
            <person name="Kuzyk S.B."/>
            <person name="Petersen J."/>
            <person name="Bauer S."/>
            <person name="Brinkmann H."/>
            <person name="Sichau K."/>
            <person name="Wanner G."/>
            <person name="Wolf J."/>
            <person name="Neumann-Schaal M."/>
            <person name="Henke P."/>
            <person name="Tank M."/>
            <person name="Sproer C."/>
            <person name="Bunk B."/>
            <person name="Overmann J."/>
        </authorList>
    </citation>
    <scope>NUCLEOTIDE SEQUENCE [LARGE SCALE GENOMIC DNA]</scope>
    <source>
        <strain evidence="1 2">DSM 6702</strain>
    </source>
</reference>
<dbReference type="PANTHER" id="PTHR39550">
    <property type="entry name" value="SLL0658 PROTEIN"/>
    <property type="match status" value="1"/>
</dbReference>
<dbReference type="InterPro" id="IPR021799">
    <property type="entry name" value="PIN-like_prokaryotic"/>
</dbReference>
<evidence type="ECO:0000313" key="1">
    <source>
        <dbReference type="EMBL" id="WPL19000.1"/>
    </source>
</evidence>
<dbReference type="Proteomes" id="UP001432180">
    <property type="component" value="Chromosome"/>
</dbReference>
<accession>A0ABZ0SHA9</accession>
<sequence length="159" mass="17157">MVFCDTTPLIALASIDRLDLLHQVLGDIAVAQAVAEECAQGGPISVPALRSLAWMTVYPDLPSDDAMILDLDRGEKQTILLARHHGGDLVVIDERRARGLAEYLGLRVTGTLGILARAKASGLIPSFREAAVAMHDQGIYYSRGLIERLAERLGEIVAN</sequence>
<evidence type="ECO:0000313" key="2">
    <source>
        <dbReference type="Proteomes" id="UP001432180"/>
    </source>
</evidence>
<dbReference type="Pfam" id="PF11848">
    <property type="entry name" value="DUF3368"/>
    <property type="match status" value="1"/>
</dbReference>
<proteinExistence type="predicted"/>
<dbReference type="EMBL" id="CP121472">
    <property type="protein sequence ID" value="WPL19000.1"/>
    <property type="molecule type" value="Genomic_DNA"/>
</dbReference>
<evidence type="ECO:0008006" key="3">
    <source>
        <dbReference type="Google" id="ProtNLM"/>
    </source>
</evidence>
<keyword evidence="2" id="KW-1185">Reference proteome</keyword>